<proteinExistence type="predicted"/>
<dbReference type="Proteomes" id="UP000444316">
    <property type="component" value="Unassembled WGS sequence"/>
</dbReference>
<gene>
    <name evidence="1" type="ORF">GTP23_09510</name>
</gene>
<keyword evidence="2" id="KW-1185">Reference proteome</keyword>
<sequence>MSLRFHYVAPGDMLKKLEREAARLFDAATSSQKESMCDHFFNFCVTAHSIRDWVIKSEGLTNKQNFHDRCNEFQELAACRDIANANKHFELEEKRNLVAKGAVVSRSSVLDVFEDANGRLFTSEPRETIELSVVIDGRPPQESSQFSRLVIDAWEEIFKEYDISFQSIYQSIHDTPSNI</sequence>
<evidence type="ECO:0000313" key="1">
    <source>
        <dbReference type="EMBL" id="MYN45299.1"/>
    </source>
</evidence>
<comment type="caution">
    <text evidence="1">The sequence shown here is derived from an EMBL/GenBank/DDBJ whole genome shotgun (WGS) entry which is preliminary data.</text>
</comment>
<name>A0A845HWA9_9BURK</name>
<reference evidence="1" key="1">
    <citation type="submission" date="2019-12" db="EMBL/GenBank/DDBJ databases">
        <title>Novel species isolated from a subtropical stream in China.</title>
        <authorList>
            <person name="Lu H."/>
        </authorList>
    </citation>
    <scope>NUCLEOTIDE SEQUENCE [LARGE SCALE GENOMIC DNA]</scope>
    <source>
        <strain evidence="1">FT93W</strain>
    </source>
</reference>
<accession>A0A845HWA9</accession>
<dbReference type="RefSeq" id="WP_161034947.1">
    <property type="nucleotide sequence ID" value="NZ_WWCL01000002.1"/>
</dbReference>
<organism evidence="1 2">
    <name type="scientific">Duganella fentianensis</name>
    <dbReference type="NCBI Taxonomy" id="2692177"/>
    <lineage>
        <taxon>Bacteria</taxon>
        <taxon>Pseudomonadati</taxon>
        <taxon>Pseudomonadota</taxon>
        <taxon>Betaproteobacteria</taxon>
        <taxon>Burkholderiales</taxon>
        <taxon>Oxalobacteraceae</taxon>
        <taxon>Telluria group</taxon>
        <taxon>Duganella</taxon>
    </lineage>
</organism>
<evidence type="ECO:0000313" key="2">
    <source>
        <dbReference type="Proteomes" id="UP000444316"/>
    </source>
</evidence>
<dbReference type="AlphaFoldDB" id="A0A845HWA9"/>
<dbReference type="EMBL" id="WWCL01000002">
    <property type="protein sequence ID" value="MYN45299.1"/>
    <property type="molecule type" value="Genomic_DNA"/>
</dbReference>
<protein>
    <submittedName>
        <fullName evidence="1">Uncharacterized protein</fullName>
    </submittedName>
</protein>